<dbReference type="SMART" id="SM00238">
    <property type="entry name" value="BIR"/>
    <property type="match status" value="1"/>
</dbReference>
<dbReference type="PROSITE" id="PS01282">
    <property type="entry name" value="BIR_REPEAT_1"/>
    <property type="match status" value="1"/>
</dbReference>
<dbReference type="AlphaFoldDB" id="A0AAD1SFE5"/>
<dbReference type="InterPro" id="IPR001370">
    <property type="entry name" value="BIR_rpt"/>
</dbReference>
<dbReference type="Proteomes" id="UP001295444">
    <property type="component" value="Chromosome 05"/>
</dbReference>
<dbReference type="GO" id="GO:0070269">
    <property type="term" value="P:pyroptotic inflammatory response"/>
    <property type="evidence" value="ECO:0007669"/>
    <property type="project" value="TreeGrafter"/>
</dbReference>
<dbReference type="SUPFAM" id="SSF57924">
    <property type="entry name" value="Inhibitor of apoptosis (IAP) repeat"/>
    <property type="match status" value="1"/>
</dbReference>
<evidence type="ECO:0000313" key="2">
    <source>
        <dbReference type="Proteomes" id="UP001295444"/>
    </source>
</evidence>
<accession>A0AAD1SFE5</accession>
<gene>
    <name evidence="1" type="ORF">PECUL_23A009397</name>
</gene>
<dbReference type="SUPFAM" id="SSF52047">
    <property type="entry name" value="RNI-like"/>
    <property type="match status" value="1"/>
</dbReference>
<dbReference type="GO" id="GO:0043066">
    <property type="term" value="P:negative regulation of apoptotic process"/>
    <property type="evidence" value="ECO:0007669"/>
    <property type="project" value="InterPro"/>
</dbReference>
<dbReference type="GO" id="GO:0072557">
    <property type="term" value="C:IPAF inflammasome complex"/>
    <property type="evidence" value="ECO:0007669"/>
    <property type="project" value="TreeGrafter"/>
</dbReference>
<dbReference type="PANTHER" id="PTHR46914">
    <property type="entry name" value="BACULOVIRAL IAP REPEAT-CONTAINING PROTEIN 1"/>
    <property type="match status" value="1"/>
</dbReference>
<evidence type="ECO:0000313" key="1">
    <source>
        <dbReference type="EMBL" id="CAH2296880.1"/>
    </source>
</evidence>
<dbReference type="CDD" id="cd00022">
    <property type="entry name" value="BIR"/>
    <property type="match status" value="1"/>
</dbReference>
<dbReference type="GO" id="GO:0043027">
    <property type="term" value="F:cysteine-type endopeptidase inhibitor activity involved in apoptotic process"/>
    <property type="evidence" value="ECO:0007669"/>
    <property type="project" value="InterPro"/>
</dbReference>
<reference evidence="1" key="1">
    <citation type="submission" date="2022-03" db="EMBL/GenBank/DDBJ databases">
        <authorList>
            <person name="Alioto T."/>
            <person name="Alioto T."/>
            <person name="Gomez Garrido J."/>
        </authorList>
    </citation>
    <scope>NUCLEOTIDE SEQUENCE</scope>
</reference>
<organism evidence="1 2">
    <name type="scientific">Pelobates cultripes</name>
    <name type="common">Western spadefoot toad</name>
    <dbReference type="NCBI Taxonomy" id="61616"/>
    <lineage>
        <taxon>Eukaryota</taxon>
        <taxon>Metazoa</taxon>
        <taxon>Chordata</taxon>
        <taxon>Craniata</taxon>
        <taxon>Vertebrata</taxon>
        <taxon>Euteleostomi</taxon>
        <taxon>Amphibia</taxon>
        <taxon>Batrachia</taxon>
        <taxon>Anura</taxon>
        <taxon>Pelobatoidea</taxon>
        <taxon>Pelobatidae</taxon>
        <taxon>Pelobates</taxon>
    </lineage>
</organism>
<name>A0AAD1SFE5_PELCU</name>
<dbReference type="Gene3D" id="3.80.10.10">
    <property type="entry name" value="Ribonuclease Inhibitor"/>
    <property type="match status" value="1"/>
</dbReference>
<dbReference type="InterPro" id="IPR028789">
    <property type="entry name" value="Naip"/>
</dbReference>
<dbReference type="EMBL" id="OW240916">
    <property type="protein sequence ID" value="CAH2296880.1"/>
    <property type="molecule type" value="Genomic_DNA"/>
</dbReference>
<dbReference type="Gene3D" id="1.10.1170.10">
    <property type="entry name" value="Inhibitor Of Apoptosis Protein (2mihbC-IAP-1), Chain A"/>
    <property type="match status" value="1"/>
</dbReference>
<dbReference type="PROSITE" id="PS50143">
    <property type="entry name" value="BIR_REPEAT_2"/>
    <property type="match status" value="1"/>
</dbReference>
<protein>
    <submittedName>
        <fullName evidence="1">Baculoviral IAP repeat-containing 1-like</fullName>
    </submittedName>
</protein>
<proteinExistence type="predicted"/>
<dbReference type="InterPro" id="IPR032675">
    <property type="entry name" value="LRR_dom_sf"/>
</dbReference>
<dbReference type="GO" id="GO:0016045">
    <property type="term" value="P:detection of bacterium"/>
    <property type="evidence" value="ECO:0007669"/>
    <property type="project" value="TreeGrafter"/>
</dbReference>
<dbReference type="GO" id="GO:0042742">
    <property type="term" value="P:defense response to bacterium"/>
    <property type="evidence" value="ECO:0007669"/>
    <property type="project" value="TreeGrafter"/>
</dbReference>
<keyword evidence="2" id="KW-1185">Reference proteome</keyword>
<sequence>MENHRKFSPNCGFIQSVDSGNISIYEVRLQPSDDGLLDKDLMESEEKRLQSFTNWPVYSLIEPALLAQAGFFFIGRRDHVQCFSCSGCLGNWLETDDPWKEHAKWFPECVFLRNMKSEGEIRQYIQRYWGFAGFNGASFANILDTENMKDKLDILISGIDNFTHLTELVINYPKCPDIVEYIPDGFKRLERLKRLEIANLNVSKGSSRFAELFNHFVSLEVLHLQFKTYPDFKGIMTSVANCKNLKELHFPGSSFQDPDIAFLADTMKNFTSLKVLNLRNQIITAADVSENLAVALGSLVHLENLRLPKGEGMVNAAILFIQQLQNLHNLQFLSMTEILNDESIEHLGESARAGHLRRICHLMLEINDRITESGWMTFFQIADNMSQLSHLDISRVYNQQIKCHATTVTSFVRFVSRLPSLVKLSMLGWLLDEEDMKMFNAMKDNHPQSNSLYIHNKWILPFYPNIEEET</sequence>
<dbReference type="Pfam" id="PF00653">
    <property type="entry name" value="BIR"/>
    <property type="match status" value="1"/>
</dbReference>
<dbReference type="PANTHER" id="PTHR46914:SF1">
    <property type="entry name" value="BACULOVIRAL IAP REPEAT-CONTAINING PROTEIN 1"/>
    <property type="match status" value="1"/>
</dbReference>
<dbReference type="GO" id="GO:0005524">
    <property type="term" value="F:ATP binding"/>
    <property type="evidence" value="ECO:0007669"/>
    <property type="project" value="TreeGrafter"/>
</dbReference>